<organism evidence="1 2">
    <name type="scientific">Hyalomma asiaticum</name>
    <name type="common">Tick</name>
    <dbReference type="NCBI Taxonomy" id="266040"/>
    <lineage>
        <taxon>Eukaryota</taxon>
        <taxon>Metazoa</taxon>
        <taxon>Ecdysozoa</taxon>
        <taxon>Arthropoda</taxon>
        <taxon>Chelicerata</taxon>
        <taxon>Arachnida</taxon>
        <taxon>Acari</taxon>
        <taxon>Parasitiformes</taxon>
        <taxon>Ixodida</taxon>
        <taxon>Ixodoidea</taxon>
        <taxon>Ixodidae</taxon>
        <taxon>Hyalomminae</taxon>
        <taxon>Hyalomma</taxon>
    </lineage>
</organism>
<dbReference type="EMBL" id="CM023484">
    <property type="protein sequence ID" value="KAH6933381.1"/>
    <property type="molecule type" value="Genomic_DNA"/>
</dbReference>
<dbReference type="Proteomes" id="UP000821845">
    <property type="component" value="Chromosome 4"/>
</dbReference>
<reference evidence="1" key="1">
    <citation type="submission" date="2020-05" db="EMBL/GenBank/DDBJ databases">
        <title>Large-scale comparative analyses of tick genomes elucidate their genetic diversity and vector capacities.</title>
        <authorList>
            <person name="Jia N."/>
            <person name="Wang J."/>
            <person name="Shi W."/>
            <person name="Du L."/>
            <person name="Sun Y."/>
            <person name="Zhan W."/>
            <person name="Jiang J."/>
            <person name="Wang Q."/>
            <person name="Zhang B."/>
            <person name="Ji P."/>
            <person name="Sakyi L.B."/>
            <person name="Cui X."/>
            <person name="Yuan T."/>
            <person name="Jiang B."/>
            <person name="Yang W."/>
            <person name="Lam T.T.-Y."/>
            <person name="Chang Q."/>
            <person name="Ding S."/>
            <person name="Wang X."/>
            <person name="Zhu J."/>
            <person name="Ruan X."/>
            <person name="Zhao L."/>
            <person name="Wei J."/>
            <person name="Que T."/>
            <person name="Du C."/>
            <person name="Cheng J."/>
            <person name="Dai P."/>
            <person name="Han X."/>
            <person name="Huang E."/>
            <person name="Gao Y."/>
            <person name="Liu J."/>
            <person name="Shao H."/>
            <person name="Ye R."/>
            <person name="Li L."/>
            <person name="Wei W."/>
            <person name="Wang X."/>
            <person name="Wang C."/>
            <person name="Yang T."/>
            <person name="Huo Q."/>
            <person name="Li W."/>
            <person name="Guo W."/>
            <person name="Chen H."/>
            <person name="Zhou L."/>
            <person name="Ni X."/>
            <person name="Tian J."/>
            <person name="Zhou Y."/>
            <person name="Sheng Y."/>
            <person name="Liu T."/>
            <person name="Pan Y."/>
            <person name="Xia L."/>
            <person name="Li J."/>
            <person name="Zhao F."/>
            <person name="Cao W."/>
        </authorList>
    </citation>
    <scope>NUCLEOTIDE SEQUENCE</scope>
    <source>
        <strain evidence="1">Hyas-2018</strain>
    </source>
</reference>
<evidence type="ECO:0000313" key="2">
    <source>
        <dbReference type="Proteomes" id="UP000821845"/>
    </source>
</evidence>
<protein>
    <submittedName>
        <fullName evidence="1">Uncharacterized protein</fullName>
    </submittedName>
</protein>
<evidence type="ECO:0000313" key="1">
    <source>
        <dbReference type="EMBL" id="KAH6933381.1"/>
    </source>
</evidence>
<accession>A0ACB7SHF7</accession>
<proteinExistence type="predicted"/>
<name>A0ACB7SHF7_HYAAI</name>
<keyword evidence="2" id="KW-1185">Reference proteome</keyword>
<gene>
    <name evidence="1" type="ORF">HPB50_014490</name>
</gene>
<sequence>MCVTWLVRQVNLDHPRVLTRPEEFGAASSRYGASLRELRRGKAAAKGAVRVKRPPCYPLQVARRCGLCNGNRRLGEGSAVPGAALPGMSVVASDRVIATARMMACDQTEGLREYFSKFGDITEVMVMKDPSTRRSRSQPYQAAFRRAPVREERKVHGVRWADAFP</sequence>
<comment type="caution">
    <text evidence="1">The sequence shown here is derived from an EMBL/GenBank/DDBJ whole genome shotgun (WGS) entry which is preliminary data.</text>
</comment>